<evidence type="ECO:0000256" key="4">
    <source>
        <dbReference type="ARBA" id="ARBA00022989"/>
    </source>
</evidence>
<dbReference type="PANTHER" id="PTHR43702:SF11">
    <property type="entry name" value="L-FUCOSE-PROTON SYMPORTER"/>
    <property type="match status" value="1"/>
</dbReference>
<evidence type="ECO:0000256" key="3">
    <source>
        <dbReference type="ARBA" id="ARBA00022692"/>
    </source>
</evidence>
<dbReference type="InterPro" id="IPR050375">
    <property type="entry name" value="MFS_TsgA-like"/>
</dbReference>
<keyword evidence="2" id="KW-1003">Cell membrane</keyword>
<feature type="transmembrane region" description="Helical" evidence="6">
    <location>
        <begin position="386"/>
        <end position="404"/>
    </location>
</feature>
<dbReference type="PANTHER" id="PTHR43702">
    <property type="entry name" value="L-FUCOSE-PROTON SYMPORTER"/>
    <property type="match status" value="1"/>
</dbReference>
<feature type="transmembrane region" description="Helical" evidence="6">
    <location>
        <begin position="66"/>
        <end position="90"/>
    </location>
</feature>
<dbReference type="InterPro" id="IPR011701">
    <property type="entry name" value="MFS"/>
</dbReference>
<feature type="transmembrane region" description="Helical" evidence="6">
    <location>
        <begin position="416"/>
        <end position="440"/>
    </location>
</feature>
<evidence type="ECO:0000256" key="6">
    <source>
        <dbReference type="SAM" id="Phobius"/>
    </source>
</evidence>
<keyword evidence="8" id="KW-1185">Reference proteome</keyword>
<gene>
    <name evidence="7" type="primary">fucP_2</name>
    <name evidence="7" type="ORF">PEPS_46350</name>
</gene>
<feature type="transmembrane region" description="Helical" evidence="6">
    <location>
        <begin position="302"/>
        <end position="319"/>
    </location>
</feature>
<feature type="transmembrane region" description="Helical" evidence="6">
    <location>
        <begin position="222"/>
        <end position="241"/>
    </location>
</feature>
<feature type="transmembrane region" description="Helical" evidence="6">
    <location>
        <begin position="268"/>
        <end position="290"/>
    </location>
</feature>
<reference evidence="7 8" key="1">
    <citation type="submission" date="2021-12" db="EMBL/GenBank/DDBJ databases">
        <title>Genome sequencing of bacteria with rrn-lacking chromosome and rrn-plasmid.</title>
        <authorList>
            <person name="Anda M."/>
            <person name="Iwasaki W."/>
        </authorList>
    </citation>
    <scope>NUCLEOTIDE SEQUENCE [LARGE SCALE GENOMIC DNA]</scope>
    <source>
        <strain evidence="7 8">NBRC 101262</strain>
        <plasmid evidence="7 8">pPP8</plasmid>
    </source>
</reference>
<dbReference type="EMBL" id="AP025300">
    <property type="protein sequence ID" value="BDD02355.1"/>
    <property type="molecule type" value="Genomic_DNA"/>
</dbReference>
<keyword evidence="4 6" id="KW-1133">Transmembrane helix</keyword>
<evidence type="ECO:0000256" key="5">
    <source>
        <dbReference type="ARBA" id="ARBA00023136"/>
    </source>
</evidence>
<keyword evidence="5 6" id="KW-0472">Membrane</keyword>
<feature type="transmembrane region" description="Helical" evidence="6">
    <location>
        <begin position="160"/>
        <end position="182"/>
    </location>
</feature>
<feature type="transmembrane region" description="Helical" evidence="6">
    <location>
        <begin position="29"/>
        <end position="46"/>
    </location>
</feature>
<dbReference type="NCBIfam" id="TIGR00885">
    <property type="entry name" value="fucP"/>
    <property type="match status" value="1"/>
</dbReference>
<dbReference type="Gene3D" id="1.20.1250.20">
    <property type="entry name" value="MFS general substrate transporter like domains"/>
    <property type="match status" value="2"/>
</dbReference>
<dbReference type="InterPro" id="IPR036259">
    <property type="entry name" value="MFS_trans_sf"/>
</dbReference>
<evidence type="ECO:0000256" key="2">
    <source>
        <dbReference type="ARBA" id="ARBA00022475"/>
    </source>
</evidence>
<comment type="subcellular location">
    <subcellularLocation>
        <location evidence="1">Cell inner membrane</location>
        <topology evidence="1">Multi-pass membrane protein</topology>
    </subcellularLocation>
</comment>
<feature type="transmembrane region" description="Helical" evidence="6">
    <location>
        <begin position="97"/>
        <end position="115"/>
    </location>
</feature>
<organism evidence="7 8">
    <name type="scientific">Persicobacter psychrovividus</name>
    <dbReference type="NCBI Taxonomy" id="387638"/>
    <lineage>
        <taxon>Bacteria</taxon>
        <taxon>Pseudomonadati</taxon>
        <taxon>Bacteroidota</taxon>
        <taxon>Cytophagia</taxon>
        <taxon>Cytophagales</taxon>
        <taxon>Persicobacteraceae</taxon>
        <taxon>Persicobacter</taxon>
    </lineage>
</organism>
<geneLocation type="plasmid" evidence="7 8">
    <name>pPP8</name>
</geneLocation>
<evidence type="ECO:0000313" key="7">
    <source>
        <dbReference type="EMBL" id="BDD02355.1"/>
    </source>
</evidence>
<feature type="transmembrane region" description="Helical" evidence="6">
    <location>
        <begin position="121"/>
        <end position="139"/>
    </location>
</feature>
<name>A0ABM7VMX2_9BACT</name>
<accession>A0ABM7VMX2</accession>
<proteinExistence type="predicted"/>
<dbReference type="SUPFAM" id="SSF103473">
    <property type="entry name" value="MFS general substrate transporter"/>
    <property type="match status" value="1"/>
</dbReference>
<keyword evidence="3 6" id="KW-0812">Transmembrane</keyword>
<dbReference type="Proteomes" id="UP001354989">
    <property type="component" value="Plasmid pPP8"/>
</dbReference>
<feature type="transmembrane region" description="Helical" evidence="6">
    <location>
        <begin position="355"/>
        <end position="374"/>
    </location>
</feature>
<evidence type="ECO:0000256" key="1">
    <source>
        <dbReference type="ARBA" id="ARBA00004429"/>
    </source>
</evidence>
<dbReference type="RefSeq" id="WP_338399514.1">
    <property type="nucleotide sequence ID" value="NZ_AP025300.1"/>
</dbReference>
<feature type="transmembrane region" description="Helical" evidence="6">
    <location>
        <begin position="331"/>
        <end position="349"/>
    </location>
</feature>
<dbReference type="Pfam" id="PF07690">
    <property type="entry name" value="MFS_1"/>
    <property type="match status" value="1"/>
</dbReference>
<protein>
    <submittedName>
        <fullName evidence="7">L-fucose permease</fullName>
    </submittedName>
</protein>
<dbReference type="InterPro" id="IPR005275">
    <property type="entry name" value="Lfuc_symporter_FucP"/>
</dbReference>
<keyword evidence="7" id="KW-0614">Plasmid</keyword>
<evidence type="ECO:0000313" key="8">
    <source>
        <dbReference type="Proteomes" id="UP001354989"/>
    </source>
</evidence>
<sequence length="451" mass="49618">MSQQIIDQPKPKSAASVASSPAKVVDKKFLVPFILITTLFALWGFANDITNPMVSAFQTVMEISTFKASLVQFAFYGGYFTMAIPAALFVRKYSYKTGVMIGLGLYATGALLFVPAAHYEVFAFFLVAYYILTFGLAFLETTANPFILSLGDQRTSTQRLNLAQAFNPLGSLTGMFVAQTFILSQLGSAEKNKQGQLIFSTLDEAQKQLIRTNDLAIIRNPYLLLGLVVIVMIICIGLYKFPKQNRAITQENLSASFKRLWHNLNYRYGVVAQIFYVGAQIMCWTFIIQYAENLGLTKAEGLQFNIIAMFLFLGSRFISTFLMRYVSGSKLLMYFAIGGVFSTLVAVFVGGFTGLYAIIATSAFMSLMFPTIYGMALEQVRDDRELGAAGLVMAIVGGALMPPMQGAIIDLKTIGVFPAVNISFLLPTICFVVISLYGAYSTKLNQKNGTL</sequence>
<dbReference type="CDD" id="cd17394">
    <property type="entry name" value="MFS_FucP_like"/>
    <property type="match status" value="1"/>
</dbReference>